<dbReference type="eggNOG" id="COG2200">
    <property type="taxonomic scope" value="Bacteria"/>
</dbReference>
<dbReference type="AlphaFoldDB" id="E8UXB8"/>
<proteinExistence type="predicted"/>
<dbReference type="Proteomes" id="UP000006844">
    <property type="component" value="Chromosome"/>
</dbReference>
<sequence length="244" mass="27498">MIVLQRPELKRPFSFAFQPVIDVVDRKVVSYEALVRGLSGESAHEMLTRNSIEELAEFDRECRVVAIQTAAKLGLTSHLNLNFLPTTIYSSSEVILSTVQAAEKNEIPLDSIVLEISEVELIGDQTGFALLINEYKSLGMNISIDDFGKGYSGLSLLADFQPDQIKLDMNLVRRIEARGARQAIVRALAVACGDLGVDIVVEGVETIDEYMWFRDEGFRWFQGYLFARPAFEQFPDVYYPEFEV</sequence>
<dbReference type="SMART" id="SM00052">
    <property type="entry name" value="EAL"/>
    <property type="match status" value="1"/>
</dbReference>
<reference evidence="2 3" key="1">
    <citation type="journal article" date="2012" name="Stand. Genomic Sci.">
        <title>Complete genome sequence of Terriglobus saanensis type strain SP1PR4(T), an Acidobacteria from tundra soil.</title>
        <authorList>
            <person name="Rawat S.R."/>
            <person name="Mannisto M.K."/>
            <person name="Starovoytov V."/>
            <person name="Goodwin L."/>
            <person name="Nolan M."/>
            <person name="Hauser L."/>
            <person name="Land M."/>
            <person name="Davenport K.W."/>
            <person name="Woyke T."/>
            <person name="Haggblom M.M."/>
        </authorList>
    </citation>
    <scope>NUCLEOTIDE SEQUENCE</scope>
    <source>
        <strain evidence="3">ATCC BAA-1853 / DSM 23119 / SP1PR4</strain>
    </source>
</reference>
<feature type="domain" description="EAL" evidence="1">
    <location>
        <begin position="1"/>
        <end position="243"/>
    </location>
</feature>
<dbReference type="PANTHER" id="PTHR33121:SF15">
    <property type="entry name" value="BLUE LIGHT- AND TEMPERATURE-REGULATED ANTIREPRESSOR BLUF"/>
    <property type="match status" value="1"/>
</dbReference>
<name>E8UXB8_TERSS</name>
<gene>
    <name evidence="2" type="ordered locus">AciPR4_3388</name>
</gene>
<dbReference type="OrthoDB" id="8731447at2"/>
<dbReference type="HOGENOM" id="CLU_000445_70_50_0"/>
<dbReference type="RefSeq" id="WP_013569873.1">
    <property type="nucleotide sequence ID" value="NC_014963.1"/>
</dbReference>
<evidence type="ECO:0000259" key="1">
    <source>
        <dbReference type="PROSITE" id="PS50883"/>
    </source>
</evidence>
<dbReference type="CDD" id="cd01948">
    <property type="entry name" value="EAL"/>
    <property type="match status" value="1"/>
</dbReference>
<accession>E8UXB8</accession>
<dbReference type="Pfam" id="PF00563">
    <property type="entry name" value="EAL"/>
    <property type="match status" value="1"/>
</dbReference>
<keyword evidence="3" id="KW-1185">Reference proteome</keyword>
<dbReference type="STRING" id="401053.AciPR4_3388"/>
<dbReference type="KEGG" id="tsa:AciPR4_3388"/>
<dbReference type="InterPro" id="IPR035919">
    <property type="entry name" value="EAL_sf"/>
</dbReference>
<dbReference type="EMBL" id="CP002467">
    <property type="protein sequence ID" value="ADV84142.1"/>
    <property type="molecule type" value="Genomic_DNA"/>
</dbReference>
<evidence type="ECO:0000313" key="3">
    <source>
        <dbReference type="Proteomes" id="UP000006844"/>
    </source>
</evidence>
<organism evidence="2 3">
    <name type="scientific">Terriglobus saanensis (strain ATCC BAA-1853 / DSM 23119 / SP1PR4)</name>
    <dbReference type="NCBI Taxonomy" id="401053"/>
    <lineage>
        <taxon>Bacteria</taxon>
        <taxon>Pseudomonadati</taxon>
        <taxon>Acidobacteriota</taxon>
        <taxon>Terriglobia</taxon>
        <taxon>Terriglobales</taxon>
        <taxon>Acidobacteriaceae</taxon>
        <taxon>Terriglobus</taxon>
    </lineage>
</organism>
<dbReference type="InterPro" id="IPR001633">
    <property type="entry name" value="EAL_dom"/>
</dbReference>
<evidence type="ECO:0000313" key="2">
    <source>
        <dbReference type="EMBL" id="ADV84142.1"/>
    </source>
</evidence>
<dbReference type="PANTHER" id="PTHR33121">
    <property type="entry name" value="CYCLIC DI-GMP PHOSPHODIESTERASE PDEF"/>
    <property type="match status" value="1"/>
</dbReference>
<dbReference type="PROSITE" id="PS50883">
    <property type="entry name" value="EAL"/>
    <property type="match status" value="1"/>
</dbReference>
<dbReference type="GO" id="GO:0071111">
    <property type="term" value="F:cyclic-guanylate-specific phosphodiesterase activity"/>
    <property type="evidence" value="ECO:0007669"/>
    <property type="project" value="InterPro"/>
</dbReference>
<dbReference type="SUPFAM" id="SSF141868">
    <property type="entry name" value="EAL domain-like"/>
    <property type="match status" value="1"/>
</dbReference>
<dbReference type="InterPro" id="IPR050706">
    <property type="entry name" value="Cyclic-di-GMP_PDE-like"/>
</dbReference>
<protein>
    <submittedName>
        <fullName evidence="2">Diguanylate phosphodiesterase</fullName>
    </submittedName>
</protein>
<dbReference type="Gene3D" id="3.20.20.450">
    <property type="entry name" value="EAL domain"/>
    <property type="match status" value="1"/>
</dbReference>